<dbReference type="STRING" id="1882483.A0A317XMA0"/>
<dbReference type="GO" id="GO:0007165">
    <property type="term" value="P:signal transduction"/>
    <property type="evidence" value="ECO:0007669"/>
    <property type="project" value="InterPro"/>
</dbReference>
<dbReference type="PANTHER" id="PTHR15228:SF25">
    <property type="entry name" value="F-BAR DOMAIN-CONTAINING PROTEIN"/>
    <property type="match status" value="1"/>
</dbReference>
<gene>
    <name evidence="4" type="ORF">BCV70DRAFT_217793</name>
</gene>
<dbReference type="InParanoid" id="A0A317XMA0"/>
<feature type="region of interest" description="Disordered" evidence="2">
    <location>
        <begin position="307"/>
        <end position="575"/>
    </location>
</feature>
<protein>
    <submittedName>
        <fullName evidence="4">Rho GTPase activation protein</fullName>
    </submittedName>
</protein>
<organism evidence="4 5">
    <name type="scientific">Testicularia cyperi</name>
    <dbReference type="NCBI Taxonomy" id="1882483"/>
    <lineage>
        <taxon>Eukaryota</taxon>
        <taxon>Fungi</taxon>
        <taxon>Dikarya</taxon>
        <taxon>Basidiomycota</taxon>
        <taxon>Ustilaginomycotina</taxon>
        <taxon>Ustilaginomycetes</taxon>
        <taxon>Ustilaginales</taxon>
        <taxon>Anthracoideaceae</taxon>
        <taxon>Testicularia</taxon>
    </lineage>
</organism>
<feature type="region of interest" description="Disordered" evidence="2">
    <location>
        <begin position="1"/>
        <end position="55"/>
    </location>
</feature>
<keyword evidence="1" id="KW-0343">GTPase activation</keyword>
<feature type="compositionally biased region" description="Low complexity" evidence="2">
    <location>
        <begin position="392"/>
        <end position="420"/>
    </location>
</feature>
<evidence type="ECO:0000256" key="1">
    <source>
        <dbReference type="ARBA" id="ARBA00022468"/>
    </source>
</evidence>
<dbReference type="Gene3D" id="1.10.555.10">
    <property type="entry name" value="Rho GTPase activation protein"/>
    <property type="match status" value="1"/>
</dbReference>
<dbReference type="AlphaFoldDB" id="A0A317XMA0"/>
<evidence type="ECO:0000256" key="2">
    <source>
        <dbReference type="SAM" id="MobiDB-lite"/>
    </source>
</evidence>
<keyword evidence="5" id="KW-1185">Reference proteome</keyword>
<evidence type="ECO:0000313" key="4">
    <source>
        <dbReference type="EMBL" id="PWY99434.1"/>
    </source>
</evidence>
<dbReference type="FunCoup" id="A0A317XMA0">
    <property type="interactions" value="12"/>
</dbReference>
<name>A0A317XMA0_9BASI</name>
<dbReference type="InterPro" id="IPR008936">
    <property type="entry name" value="Rho_GTPase_activation_prot"/>
</dbReference>
<dbReference type="GO" id="GO:0005096">
    <property type="term" value="F:GTPase activator activity"/>
    <property type="evidence" value="ECO:0007669"/>
    <property type="project" value="UniProtKB-KW"/>
</dbReference>
<dbReference type="PROSITE" id="PS50238">
    <property type="entry name" value="RHOGAP"/>
    <property type="match status" value="1"/>
</dbReference>
<evidence type="ECO:0000259" key="3">
    <source>
        <dbReference type="PROSITE" id="PS50238"/>
    </source>
</evidence>
<dbReference type="InterPro" id="IPR051025">
    <property type="entry name" value="RhoGAP"/>
</dbReference>
<dbReference type="Pfam" id="PF00620">
    <property type="entry name" value="RhoGAP"/>
    <property type="match status" value="1"/>
</dbReference>
<proteinExistence type="predicted"/>
<dbReference type="OrthoDB" id="3196451at2759"/>
<dbReference type="GO" id="GO:0005938">
    <property type="term" value="C:cell cortex"/>
    <property type="evidence" value="ECO:0007669"/>
    <property type="project" value="TreeGrafter"/>
</dbReference>
<dbReference type="EMBL" id="KZ819195">
    <property type="protein sequence ID" value="PWY99434.1"/>
    <property type="molecule type" value="Genomic_DNA"/>
</dbReference>
<dbReference type="GO" id="GO:0060237">
    <property type="term" value="P:regulation of fungal-type cell wall organization"/>
    <property type="evidence" value="ECO:0007669"/>
    <property type="project" value="TreeGrafter"/>
</dbReference>
<dbReference type="SUPFAM" id="SSF48350">
    <property type="entry name" value="GTPase activation domain, GAP"/>
    <property type="match status" value="1"/>
</dbReference>
<feature type="domain" description="Rho-GAP" evidence="3">
    <location>
        <begin position="90"/>
        <end position="296"/>
    </location>
</feature>
<dbReference type="InterPro" id="IPR000198">
    <property type="entry name" value="RhoGAP_dom"/>
</dbReference>
<dbReference type="CDD" id="cd04396">
    <property type="entry name" value="RhoGAP_fSAC7_BAG7"/>
    <property type="match status" value="1"/>
</dbReference>
<dbReference type="SMART" id="SM00324">
    <property type="entry name" value="RhoGAP"/>
    <property type="match status" value="1"/>
</dbReference>
<dbReference type="Proteomes" id="UP000246740">
    <property type="component" value="Unassembled WGS sequence"/>
</dbReference>
<accession>A0A317XMA0</accession>
<sequence>MPIALSKATSRGGASTHSQPQGPVEKVSLPLTASTSHLQPVPSWPRSTASAAQEEQASTKASLRAWWASFTKQRQANKEKKANESKVFGVPLRQSLKYASVAISIAGDDGQQYVWGYVPVIVAKVGLYLKENATEVEGVFRIAGSQKRMKELQETFDTPPRYGKSVDWTKYSVHDAASVLRRYFNHMPEPIVPHDLYTEFRNVMAKEPFDAEGAIKTYRLLISSMPPASQYLLLYVLDLLAVFARKSDKNLMPSSNLAVIFQPGMFSHPSHAQSPLEHKLAVQVLEFLIDHQDQFVLGMSPQPSSVLPQEELTAVSKPVKDQDVLVPSDSDEDVGDVEVHEGGGARLMRSKTTKPKSAASPRLRPWSRSRKANGANDDSSDDDFGRVADLPAKASGSGSSGAAAATGESSAQGAAASATGLRRSRTAPSRKVVEGGSPARFGRRSRASAGNQRRAEEEEQKRIVASLIPPPPQPKAAAMQKAASSAGHDATAPKKSSEGLDASSTSTPMRKSTSAMDPASTDGATPSSQPQPVDLPTPPPSKILGGSTTEDVAPTNKIDTQMLAVPTSPETSTSK</sequence>
<reference evidence="4 5" key="1">
    <citation type="journal article" date="2018" name="Mol. Biol. Evol.">
        <title>Broad Genomic Sampling Reveals a Smut Pathogenic Ancestry of the Fungal Clade Ustilaginomycotina.</title>
        <authorList>
            <person name="Kijpornyongpan T."/>
            <person name="Mondo S.J."/>
            <person name="Barry K."/>
            <person name="Sandor L."/>
            <person name="Lee J."/>
            <person name="Lipzen A."/>
            <person name="Pangilinan J."/>
            <person name="LaButti K."/>
            <person name="Hainaut M."/>
            <person name="Henrissat B."/>
            <person name="Grigoriev I.V."/>
            <person name="Spatafora J.W."/>
            <person name="Aime M.C."/>
        </authorList>
    </citation>
    <scope>NUCLEOTIDE SEQUENCE [LARGE SCALE GENOMIC DNA]</scope>
    <source>
        <strain evidence="4 5">MCA 3645</strain>
    </source>
</reference>
<evidence type="ECO:0000313" key="5">
    <source>
        <dbReference type="Proteomes" id="UP000246740"/>
    </source>
</evidence>
<feature type="compositionally biased region" description="Polar residues" evidence="2">
    <location>
        <begin position="7"/>
        <end position="21"/>
    </location>
</feature>
<feature type="compositionally biased region" description="Low complexity" evidence="2">
    <location>
        <begin position="475"/>
        <end position="486"/>
    </location>
</feature>
<dbReference type="PANTHER" id="PTHR15228">
    <property type="entry name" value="SPERMATHECAL PHYSIOLOGY VARIANT"/>
    <property type="match status" value="1"/>
</dbReference>
<feature type="compositionally biased region" description="Polar residues" evidence="2">
    <location>
        <begin position="502"/>
        <end position="515"/>
    </location>
</feature>
<feature type="compositionally biased region" description="Basic and acidic residues" evidence="2">
    <location>
        <begin position="453"/>
        <end position="462"/>
    </location>
</feature>